<dbReference type="Gene3D" id="3.30.360.10">
    <property type="entry name" value="Dihydrodipicolinate Reductase, domain 2"/>
    <property type="match status" value="1"/>
</dbReference>
<dbReference type="PANTHER" id="PTHR43249:SF1">
    <property type="entry name" value="D-GLUCOSIDE 3-DEHYDROGENASE"/>
    <property type="match status" value="1"/>
</dbReference>
<sequence length="326" mass="34532">MVGAGGVARRHVATLAGIDGVRITGVVDPARPAAEDLAASAGCPAFGNLAEALDRAAPDAVYICVPPFAHGEPERAVLARGLPFFVEKPVGIDLPDAEDVAARVAAGNVVTGTGYHWRCLDVLDRARALMADGARPSAVAGYWLDKRPPVDWWAFERRSGGQVIEQLTHVLDLARFLLGPATEVYAVEGRGPAVPTDADSTRGDIADSTVATVRFAAGPVATFTATSVLQRKHRAALHTFGPGVVLELSETGLVVDDGESRTQYAPHEDPRVVVDREFVEAVRGEREGTRTPYAEALESHRLACAIARSARTRRPVSLAVDPEGTP</sequence>
<dbReference type="EMBL" id="VUJW01000015">
    <property type="protein sequence ID" value="KAA1424100.1"/>
    <property type="molecule type" value="Genomic_DNA"/>
</dbReference>
<dbReference type="InterPro" id="IPR052515">
    <property type="entry name" value="Gfo/Idh/MocA_Oxidoreductase"/>
</dbReference>
<dbReference type="PANTHER" id="PTHR43249">
    <property type="entry name" value="UDP-N-ACETYL-2-AMINO-2-DEOXY-D-GLUCURONATE OXIDASE"/>
    <property type="match status" value="1"/>
</dbReference>
<dbReference type="InterPro" id="IPR055170">
    <property type="entry name" value="GFO_IDH_MocA-like_dom"/>
</dbReference>
<protein>
    <submittedName>
        <fullName evidence="3">Gfo/Idh/MocA family oxidoreductase</fullName>
    </submittedName>
</protein>
<name>A0A5B1LXD5_9ACTN</name>
<comment type="caution">
    <text evidence="3">The sequence shown here is derived from an EMBL/GenBank/DDBJ whole genome shotgun (WGS) entry which is preliminary data.</text>
</comment>
<dbReference type="InterPro" id="IPR036291">
    <property type="entry name" value="NAD(P)-bd_dom_sf"/>
</dbReference>
<evidence type="ECO:0000259" key="2">
    <source>
        <dbReference type="Pfam" id="PF22725"/>
    </source>
</evidence>
<dbReference type="Pfam" id="PF22725">
    <property type="entry name" value="GFO_IDH_MocA_C3"/>
    <property type="match status" value="1"/>
</dbReference>
<feature type="domain" description="GFO/IDH/MocA-like oxidoreductase" evidence="2">
    <location>
        <begin position="126"/>
        <end position="234"/>
    </location>
</feature>
<evidence type="ECO:0000313" key="3">
    <source>
        <dbReference type="EMBL" id="KAA1424100.1"/>
    </source>
</evidence>
<keyword evidence="4" id="KW-1185">Reference proteome</keyword>
<dbReference type="InterPro" id="IPR000683">
    <property type="entry name" value="Gfo/Idh/MocA-like_OxRdtase_N"/>
</dbReference>
<dbReference type="SUPFAM" id="SSF51735">
    <property type="entry name" value="NAD(P)-binding Rossmann-fold domains"/>
    <property type="match status" value="1"/>
</dbReference>
<gene>
    <name evidence="3" type="ORF">F0U47_19790</name>
</gene>
<accession>A0A5B1LXD5</accession>
<organism evidence="3 4">
    <name type="scientific">Nocardioides antri</name>
    <dbReference type="NCBI Taxonomy" id="2607659"/>
    <lineage>
        <taxon>Bacteria</taxon>
        <taxon>Bacillati</taxon>
        <taxon>Actinomycetota</taxon>
        <taxon>Actinomycetes</taxon>
        <taxon>Propionibacteriales</taxon>
        <taxon>Nocardioidaceae</taxon>
        <taxon>Nocardioides</taxon>
    </lineage>
</organism>
<dbReference type="GO" id="GO:0000166">
    <property type="term" value="F:nucleotide binding"/>
    <property type="evidence" value="ECO:0007669"/>
    <property type="project" value="InterPro"/>
</dbReference>
<evidence type="ECO:0000313" key="4">
    <source>
        <dbReference type="Proteomes" id="UP000324351"/>
    </source>
</evidence>
<evidence type="ECO:0000259" key="1">
    <source>
        <dbReference type="Pfam" id="PF01408"/>
    </source>
</evidence>
<proteinExistence type="predicted"/>
<feature type="domain" description="Gfo/Idh/MocA-like oxidoreductase N-terminal" evidence="1">
    <location>
        <begin position="1"/>
        <end position="112"/>
    </location>
</feature>
<reference evidence="3 4" key="1">
    <citation type="submission" date="2019-09" db="EMBL/GenBank/DDBJ databases">
        <title>Nocardioides panacisoli sp. nov., isolated from the soil of a ginseng field.</title>
        <authorList>
            <person name="Cho C."/>
        </authorList>
    </citation>
    <scope>NUCLEOTIDE SEQUENCE [LARGE SCALE GENOMIC DNA]</scope>
    <source>
        <strain evidence="3 4">BN140041</strain>
    </source>
</reference>
<dbReference type="AlphaFoldDB" id="A0A5B1LXD5"/>
<dbReference type="Gene3D" id="3.40.50.720">
    <property type="entry name" value="NAD(P)-binding Rossmann-like Domain"/>
    <property type="match status" value="1"/>
</dbReference>
<reference evidence="3 4" key="2">
    <citation type="submission" date="2019-09" db="EMBL/GenBank/DDBJ databases">
        <authorList>
            <person name="Jin C."/>
        </authorList>
    </citation>
    <scope>NUCLEOTIDE SEQUENCE [LARGE SCALE GENOMIC DNA]</scope>
    <source>
        <strain evidence="3 4">BN140041</strain>
    </source>
</reference>
<dbReference type="Pfam" id="PF01408">
    <property type="entry name" value="GFO_IDH_MocA"/>
    <property type="match status" value="1"/>
</dbReference>
<dbReference type="SUPFAM" id="SSF55347">
    <property type="entry name" value="Glyceraldehyde-3-phosphate dehydrogenase-like, C-terminal domain"/>
    <property type="match status" value="1"/>
</dbReference>
<dbReference type="Proteomes" id="UP000324351">
    <property type="component" value="Unassembled WGS sequence"/>
</dbReference>